<comment type="caution">
    <text evidence="1">The sequence shown here is derived from an EMBL/GenBank/DDBJ whole genome shotgun (WGS) entry which is preliminary data.</text>
</comment>
<protein>
    <submittedName>
        <fullName evidence="1">DUF4926 domain-containing protein</fullName>
    </submittedName>
</protein>
<dbReference type="Proteomes" id="UP001523369">
    <property type="component" value="Unassembled WGS sequence"/>
</dbReference>
<proteinExistence type="predicted"/>
<sequence>MELYDTVRLLVDLPDEGLTAGAVGAVVHVFERPDVAYEVEFTDADGRTVAQVPLTADQLEPLASGG</sequence>
<reference evidence="1 2" key="1">
    <citation type="submission" date="2022-06" db="EMBL/GenBank/DDBJ databases">
        <title>New Species of the Genus Actinoplanes, ActinopZanes ferrugineus.</title>
        <authorList>
            <person name="Ding P."/>
        </authorList>
    </citation>
    <scope>NUCLEOTIDE SEQUENCE [LARGE SCALE GENOMIC DNA]</scope>
    <source>
        <strain evidence="1 2">TRM88003</strain>
    </source>
</reference>
<dbReference type="RefSeq" id="WP_253240783.1">
    <property type="nucleotide sequence ID" value="NZ_JAMYJR010000032.1"/>
</dbReference>
<accession>A0ABT1DV69</accession>
<dbReference type="Pfam" id="PF16277">
    <property type="entry name" value="DUF4926"/>
    <property type="match status" value="1"/>
</dbReference>
<name>A0ABT1DV69_9ACTN</name>
<evidence type="ECO:0000313" key="1">
    <source>
        <dbReference type="EMBL" id="MCO8274717.1"/>
    </source>
</evidence>
<evidence type="ECO:0000313" key="2">
    <source>
        <dbReference type="Proteomes" id="UP001523369"/>
    </source>
</evidence>
<gene>
    <name evidence="1" type="ORF">M1L60_29385</name>
</gene>
<dbReference type="InterPro" id="IPR032568">
    <property type="entry name" value="DUF4926"/>
</dbReference>
<organism evidence="1 2">
    <name type="scientific">Paractinoplanes aksuensis</name>
    <dbReference type="NCBI Taxonomy" id="2939490"/>
    <lineage>
        <taxon>Bacteria</taxon>
        <taxon>Bacillati</taxon>
        <taxon>Actinomycetota</taxon>
        <taxon>Actinomycetes</taxon>
        <taxon>Micromonosporales</taxon>
        <taxon>Micromonosporaceae</taxon>
        <taxon>Paractinoplanes</taxon>
    </lineage>
</organism>
<dbReference type="EMBL" id="JAMYJR010000032">
    <property type="protein sequence ID" value="MCO8274717.1"/>
    <property type="molecule type" value="Genomic_DNA"/>
</dbReference>
<keyword evidence="2" id="KW-1185">Reference proteome</keyword>